<dbReference type="Pfam" id="PF03190">
    <property type="entry name" value="Thioredox_DsbH"/>
    <property type="match status" value="1"/>
</dbReference>
<evidence type="ECO:0000259" key="1">
    <source>
        <dbReference type="Pfam" id="PF03190"/>
    </source>
</evidence>
<dbReference type="STRING" id="890420.SAMN05216226_108167"/>
<dbReference type="InterPro" id="IPR036249">
    <property type="entry name" value="Thioredoxin-like_sf"/>
</dbReference>
<dbReference type="OrthoDB" id="28016at2157"/>
<dbReference type="PANTHER" id="PTHR42899:SF1">
    <property type="entry name" value="SPERMATOGENESIS-ASSOCIATED PROTEIN 20"/>
    <property type="match status" value="1"/>
</dbReference>
<dbReference type="PIRSF" id="PIRSF006402">
    <property type="entry name" value="UCP006402_thioredoxin"/>
    <property type="match status" value="1"/>
</dbReference>
<dbReference type="GO" id="GO:0005975">
    <property type="term" value="P:carbohydrate metabolic process"/>
    <property type="evidence" value="ECO:0007669"/>
    <property type="project" value="InterPro"/>
</dbReference>
<gene>
    <name evidence="2" type="ORF">SAMN05216226_108167</name>
</gene>
<dbReference type="Gene3D" id="1.50.10.10">
    <property type="match status" value="1"/>
</dbReference>
<proteinExistence type="predicted"/>
<dbReference type="AlphaFoldDB" id="A0A1G8WBY2"/>
<dbReference type="PANTHER" id="PTHR42899">
    <property type="entry name" value="SPERMATOGENESIS-ASSOCIATED PROTEIN 20"/>
    <property type="match status" value="1"/>
</dbReference>
<dbReference type="InterPro" id="IPR024705">
    <property type="entry name" value="Ssp411"/>
</dbReference>
<organism evidence="2 3">
    <name type="scientific">Halovenus aranensis</name>
    <dbReference type="NCBI Taxonomy" id="890420"/>
    <lineage>
        <taxon>Archaea</taxon>
        <taxon>Methanobacteriati</taxon>
        <taxon>Methanobacteriota</taxon>
        <taxon>Stenosarchaea group</taxon>
        <taxon>Halobacteria</taxon>
        <taxon>Halobacteriales</taxon>
        <taxon>Haloarculaceae</taxon>
        <taxon>Halovenus</taxon>
    </lineage>
</organism>
<dbReference type="Proteomes" id="UP000198856">
    <property type="component" value="Unassembled WGS sequence"/>
</dbReference>
<accession>A0A1G8WBY2</accession>
<dbReference type="RefSeq" id="WP_092702500.1">
    <property type="nucleotide sequence ID" value="NZ_FNFC01000008.1"/>
</dbReference>
<reference evidence="2 3" key="1">
    <citation type="submission" date="2016-10" db="EMBL/GenBank/DDBJ databases">
        <authorList>
            <person name="de Groot N.N."/>
        </authorList>
    </citation>
    <scope>NUCLEOTIDE SEQUENCE [LARGE SCALE GENOMIC DNA]</scope>
    <source>
        <strain evidence="2 3">IBRC-M10015</strain>
    </source>
</reference>
<evidence type="ECO:0000313" key="2">
    <source>
        <dbReference type="EMBL" id="SDJ75275.1"/>
    </source>
</evidence>
<feature type="domain" description="Spermatogenesis-associated protein 20-like TRX" evidence="1">
    <location>
        <begin position="8"/>
        <end position="170"/>
    </location>
</feature>
<sequence length="705" mass="80309">MTETAGRNRLDDEESPYLRAHADNPVHWQPWDDRALEEARERDVPIFLSVGYSACHWCHVMADESFDDEAVADVLNENFVPIKVDREERPDVDRIYQTLCQQVSGRGGWPLSVWLTPDQKPFYVGTYFPRESRRGTPGFLELLEDITTSWNDPEERTEMEDRAEQWTEAVEGELETVPDQPHEPDEDVVEQAAKAAVRAADREYGGWGSGPKFPQAGRLHHLLRAHQRTDRDAYLDVVEETLDAMANGGMYDHIGGGFHRYATDRDWTVPHFEKMLYDNAELSRAYLAGYQATGKERYATVTRETLDFVERELTHDDGGFFATLDAQSENEDGDREEGAYYVWTPEEVRAAVDDDTDAELFCARYGVTERGNFEGSTVLTFDRSLDSLADKYEMTDEAVKEALDRARQQVAQRRDERARPRRDEKVLASWNGLMIRAFGTTALVLDEAYAEPAIAAAEFVLDTLWDDDAKRLTRRYKDGVTKIDGYLDDYAFLAAGTFELFQATRDPRWLSVTMDLAEAIEREFYDPETETIYYTPSDGESLITRPQELTDQSTPSSIGVATELLAKLDHFRTDNRFADIATAVVETQGNNVKANPLQHASLTLAADTVTSGTLEATLVTDDRPEAWLDEFEERYLGSRIIAWRPIDEEEYGTWLDELGLDEDPPIWADRDARLDHKTAYVCRARTCSPPRNQLSTALAWSEHML</sequence>
<name>A0A1G8WBY2_9EURY</name>
<dbReference type="InterPro" id="IPR008928">
    <property type="entry name" value="6-hairpin_glycosidase_sf"/>
</dbReference>
<protein>
    <recommendedName>
        <fullName evidence="1">Spermatogenesis-associated protein 20-like TRX domain-containing protein</fullName>
    </recommendedName>
</protein>
<dbReference type="SUPFAM" id="SSF52833">
    <property type="entry name" value="Thioredoxin-like"/>
    <property type="match status" value="1"/>
</dbReference>
<dbReference type="SUPFAM" id="SSF48208">
    <property type="entry name" value="Six-hairpin glycosidases"/>
    <property type="match status" value="1"/>
</dbReference>
<evidence type="ECO:0000313" key="3">
    <source>
        <dbReference type="Proteomes" id="UP000198856"/>
    </source>
</evidence>
<dbReference type="InterPro" id="IPR004879">
    <property type="entry name" value="Ssp411-like_TRX"/>
</dbReference>
<dbReference type="EMBL" id="FNFC01000008">
    <property type="protein sequence ID" value="SDJ75275.1"/>
    <property type="molecule type" value="Genomic_DNA"/>
</dbReference>
<dbReference type="InterPro" id="IPR012341">
    <property type="entry name" value="6hp_glycosidase-like_sf"/>
</dbReference>
<dbReference type="CDD" id="cd02955">
    <property type="entry name" value="SSP411"/>
    <property type="match status" value="1"/>
</dbReference>
<dbReference type="Gene3D" id="3.40.30.10">
    <property type="entry name" value="Glutaredoxin"/>
    <property type="match status" value="1"/>
</dbReference>
<keyword evidence="3" id="KW-1185">Reference proteome</keyword>